<dbReference type="GO" id="GO:0005737">
    <property type="term" value="C:cytoplasm"/>
    <property type="evidence" value="ECO:0007669"/>
    <property type="project" value="UniProtKB-SubCell"/>
</dbReference>
<evidence type="ECO:0000256" key="18">
    <source>
        <dbReference type="ARBA" id="ARBA00069242"/>
    </source>
</evidence>
<feature type="domain" description="C2H2-type" evidence="21">
    <location>
        <begin position="321"/>
        <end position="348"/>
    </location>
</feature>
<dbReference type="PANTHER" id="PTHR23235">
    <property type="entry name" value="KRUEPPEL-LIKE TRANSCRIPTION FACTOR"/>
    <property type="match status" value="1"/>
</dbReference>
<evidence type="ECO:0000313" key="22">
    <source>
        <dbReference type="EMBL" id="TRY64682.1"/>
    </source>
</evidence>
<feature type="domain" description="C2H2-type" evidence="21">
    <location>
        <begin position="349"/>
        <end position="378"/>
    </location>
</feature>
<evidence type="ECO:0000256" key="20">
    <source>
        <dbReference type="SAM" id="MobiDB-lite"/>
    </source>
</evidence>
<dbReference type="EMBL" id="SRMA01026977">
    <property type="protein sequence ID" value="TRY64682.1"/>
    <property type="molecule type" value="Genomic_DNA"/>
</dbReference>
<dbReference type="Gene3D" id="3.30.160.60">
    <property type="entry name" value="Classic Zinc Finger"/>
    <property type="match status" value="3"/>
</dbReference>
<dbReference type="FunFam" id="3.30.160.60:FF:000063">
    <property type="entry name" value="Wilms tumor 1-KTS isoform"/>
    <property type="match status" value="1"/>
</dbReference>
<keyword evidence="6" id="KW-0963">Cytoplasm</keyword>
<dbReference type="PROSITE" id="PS50157">
    <property type="entry name" value="ZINC_FINGER_C2H2_2"/>
    <property type="match status" value="3"/>
</dbReference>
<dbReference type="Pfam" id="PF02165">
    <property type="entry name" value="WT1"/>
    <property type="match status" value="1"/>
</dbReference>
<dbReference type="InterPro" id="IPR013087">
    <property type="entry name" value="Znf_C2H2_type"/>
</dbReference>
<dbReference type="PRINTS" id="PR00049">
    <property type="entry name" value="WILMSTUMOUR"/>
</dbReference>
<accession>A0A553NGV3</accession>
<protein>
    <recommendedName>
        <fullName evidence="18">Wilms tumor protein homolog</fullName>
    </recommendedName>
</protein>
<dbReference type="InterPro" id="IPR000976">
    <property type="entry name" value="Wilms_tumour_N"/>
</dbReference>
<feature type="region of interest" description="Disordered" evidence="20">
    <location>
        <begin position="137"/>
        <end position="172"/>
    </location>
</feature>
<dbReference type="GO" id="GO:0016607">
    <property type="term" value="C:nuclear speck"/>
    <property type="evidence" value="ECO:0007669"/>
    <property type="project" value="UniProtKB-SubCell"/>
</dbReference>
<keyword evidence="23" id="KW-1185">Reference proteome</keyword>
<evidence type="ECO:0000256" key="16">
    <source>
        <dbReference type="ARBA" id="ARBA00023163"/>
    </source>
</evidence>
<evidence type="ECO:0000256" key="6">
    <source>
        <dbReference type="ARBA" id="ARBA00022490"/>
    </source>
</evidence>
<dbReference type="GO" id="GO:0045944">
    <property type="term" value="P:positive regulation of transcription by RNA polymerase II"/>
    <property type="evidence" value="ECO:0007669"/>
    <property type="project" value="UniProtKB-ARBA"/>
</dbReference>
<keyword evidence="17" id="KW-0539">Nucleus</keyword>
<evidence type="ECO:0000256" key="5">
    <source>
        <dbReference type="ARBA" id="ARBA00005682"/>
    </source>
</evidence>
<dbReference type="GO" id="GO:0005730">
    <property type="term" value="C:nucleolus"/>
    <property type="evidence" value="ECO:0007669"/>
    <property type="project" value="UniProtKB-SubCell"/>
</dbReference>
<dbReference type="STRING" id="623744.A0A553NGV3"/>
<comment type="caution">
    <text evidence="22">The sequence shown here is derived from an EMBL/GenBank/DDBJ whole genome shotgun (WGS) entry which is preliminary data.</text>
</comment>
<evidence type="ECO:0000256" key="17">
    <source>
        <dbReference type="ARBA" id="ARBA00023242"/>
    </source>
</evidence>
<keyword evidence="16" id="KW-0804">Transcription</keyword>
<evidence type="ECO:0000313" key="23">
    <source>
        <dbReference type="Proteomes" id="UP000316079"/>
    </source>
</evidence>
<evidence type="ECO:0000256" key="7">
    <source>
        <dbReference type="ARBA" id="ARBA00022499"/>
    </source>
</evidence>
<evidence type="ECO:0000256" key="15">
    <source>
        <dbReference type="ARBA" id="ARBA00023125"/>
    </source>
</evidence>
<evidence type="ECO:0000256" key="3">
    <source>
        <dbReference type="ARBA" id="ARBA00004604"/>
    </source>
</evidence>
<keyword evidence="15" id="KW-0238">DNA-binding</keyword>
<dbReference type="GO" id="GO:0008270">
    <property type="term" value="F:zinc ion binding"/>
    <property type="evidence" value="ECO:0007669"/>
    <property type="project" value="UniProtKB-KW"/>
</dbReference>
<dbReference type="GO" id="GO:0000981">
    <property type="term" value="F:DNA-binding transcription factor activity, RNA polymerase II-specific"/>
    <property type="evidence" value="ECO:0007669"/>
    <property type="project" value="TreeGrafter"/>
</dbReference>
<keyword evidence="7" id="KW-1017">Isopeptide bond</keyword>
<evidence type="ECO:0000256" key="14">
    <source>
        <dbReference type="ARBA" id="ARBA00023015"/>
    </source>
</evidence>
<sequence>MLTDPCGLMESDVRDLGALLPAVSSLPGSNAGCPLSVGCAPQWNPMLDFPPASLPVQSFIKQEPSWGITDPSEDTYCGLGAFTVHFSGQLTGTHGSFNDSAFNQTRKFCSGAFLPNCMESPDAPRDQGYSAVAIDGAPGYGHPTAQRSPPFPSDFKHEENVSPQSTLGEQQYPVPPPLYGSHSPESQKLLTRNSFSSDDLYQMTSQLECVTWNPLSSLTPPIKSQGSSFEAEASPLLYSCSTQYHIHTHGVFRGLQDVRKAAGVSTSVKLSESSEKRPFVCSYPGCSKRYFKLSHLQMHGRKHTGEKPFQCDYSGCGVKPFQCETCQRKFSRSDHLKTHTRTHTGEKPFKCHWSNCQKKFARSDELVRHHSIHQRNSSKSV</sequence>
<evidence type="ECO:0000256" key="2">
    <source>
        <dbReference type="ARBA" id="ARBA00004496"/>
    </source>
</evidence>
<feature type="domain" description="C2H2-type" evidence="21">
    <location>
        <begin position="279"/>
        <end position="308"/>
    </location>
</feature>
<organism evidence="22 23">
    <name type="scientific">Danionella cerebrum</name>
    <dbReference type="NCBI Taxonomy" id="2873325"/>
    <lineage>
        <taxon>Eukaryota</taxon>
        <taxon>Metazoa</taxon>
        <taxon>Chordata</taxon>
        <taxon>Craniata</taxon>
        <taxon>Vertebrata</taxon>
        <taxon>Euteleostomi</taxon>
        <taxon>Actinopterygii</taxon>
        <taxon>Neopterygii</taxon>
        <taxon>Teleostei</taxon>
        <taxon>Ostariophysi</taxon>
        <taxon>Cypriniformes</taxon>
        <taxon>Danionidae</taxon>
        <taxon>Danioninae</taxon>
        <taxon>Danionella</taxon>
    </lineage>
</organism>
<dbReference type="SUPFAM" id="SSF57667">
    <property type="entry name" value="beta-beta-alpha zinc fingers"/>
    <property type="match status" value="2"/>
</dbReference>
<keyword evidence="8" id="KW-0479">Metal-binding</keyword>
<dbReference type="FunFam" id="3.30.160.60:FF:000228">
    <property type="entry name" value="Wilms tumor 1-KTS isoform"/>
    <property type="match status" value="1"/>
</dbReference>
<gene>
    <name evidence="22" type="ORF">DNTS_006391</name>
</gene>
<dbReference type="Proteomes" id="UP000316079">
    <property type="component" value="Unassembled WGS sequence"/>
</dbReference>
<dbReference type="Pfam" id="PF00096">
    <property type="entry name" value="zf-C2H2"/>
    <property type="match status" value="2"/>
</dbReference>
<keyword evidence="10 19" id="KW-0863">Zinc-finger</keyword>
<keyword evidence="9" id="KW-0677">Repeat</keyword>
<evidence type="ECO:0000259" key="21">
    <source>
        <dbReference type="PROSITE" id="PS50157"/>
    </source>
</evidence>
<evidence type="ECO:0000256" key="11">
    <source>
        <dbReference type="ARBA" id="ARBA00022833"/>
    </source>
</evidence>
<dbReference type="GO" id="GO:0000978">
    <property type="term" value="F:RNA polymerase II cis-regulatory region sequence-specific DNA binding"/>
    <property type="evidence" value="ECO:0007669"/>
    <property type="project" value="TreeGrafter"/>
</dbReference>
<evidence type="ECO:0000256" key="13">
    <source>
        <dbReference type="ARBA" id="ARBA00022884"/>
    </source>
</evidence>
<comment type="similarity">
    <text evidence="5">Belongs to the EGR C2H2-type zinc-finger protein family.</text>
</comment>
<evidence type="ECO:0000256" key="4">
    <source>
        <dbReference type="ARBA" id="ARBA00004642"/>
    </source>
</evidence>
<reference evidence="22 23" key="1">
    <citation type="journal article" date="2019" name="Sci. Data">
        <title>Hybrid genome assembly and annotation of Danionella translucida.</title>
        <authorList>
            <person name="Kadobianskyi M."/>
            <person name="Schulze L."/>
            <person name="Schuelke M."/>
            <person name="Judkewitz B."/>
        </authorList>
    </citation>
    <scope>NUCLEOTIDE SEQUENCE [LARGE SCALE GENOMIC DNA]</scope>
    <source>
        <strain evidence="22 23">Bolton</strain>
    </source>
</reference>
<dbReference type="PANTHER" id="PTHR23235:SF120">
    <property type="entry name" value="KRUPPEL-LIKE FACTOR 15"/>
    <property type="match status" value="1"/>
</dbReference>
<dbReference type="InterPro" id="IPR036236">
    <property type="entry name" value="Znf_C2H2_sf"/>
</dbReference>
<dbReference type="OrthoDB" id="8922241at2759"/>
<keyword evidence="12" id="KW-0832">Ubl conjugation</keyword>
<evidence type="ECO:0000256" key="1">
    <source>
        <dbReference type="ARBA" id="ARBA00004324"/>
    </source>
</evidence>
<evidence type="ECO:0000256" key="8">
    <source>
        <dbReference type="ARBA" id="ARBA00022723"/>
    </source>
</evidence>
<dbReference type="GO" id="GO:0003723">
    <property type="term" value="F:RNA binding"/>
    <property type="evidence" value="ECO:0007669"/>
    <property type="project" value="UniProtKB-KW"/>
</dbReference>
<evidence type="ECO:0000256" key="9">
    <source>
        <dbReference type="ARBA" id="ARBA00022737"/>
    </source>
</evidence>
<evidence type="ECO:0000256" key="12">
    <source>
        <dbReference type="ARBA" id="ARBA00022843"/>
    </source>
</evidence>
<proteinExistence type="inferred from homology"/>
<keyword evidence="11" id="KW-0862">Zinc</keyword>
<keyword evidence="14" id="KW-0805">Transcription regulation</keyword>
<dbReference type="AlphaFoldDB" id="A0A553NGV3"/>
<comment type="subcellular location">
    <subcellularLocation>
        <location evidence="2">Cytoplasm</location>
    </subcellularLocation>
    <subcellularLocation>
        <location evidence="1">Nucleus speckle</location>
    </subcellularLocation>
    <subcellularLocation>
        <location evidence="3">Nucleus</location>
        <location evidence="3">Nucleolus</location>
    </subcellularLocation>
    <subcellularLocation>
        <location evidence="4">Nucleus</location>
        <location evidence="4">Nucleoplasm</location>
    </subcellularLocation>
</comment>
<dbReference type="SMART" id="SM00355">
    <property type="entry name" value="ZnF_C2H2"/>
    <property type="match status" value="3"/>
</dbReference>
<evidence type="ECO:0000256" key="10">
    <source>
        <dbReference type="ARBA" id="ARBA00022771"/>
    </source>
</evidence>
<keyword evidence="13" id="KW-0694">RNA-binding</keyword>
<evidence type="ECO:0000256" key="19">
    <source>
        <dbReference type="PROSITE-ProRule" id="PRU00042"/>
    </source>
</evidence>
<name>A0A553NGV3_9TELE</name>
<dbReference type="PROSITE" id="PS00028">
    <property type="entry name" value="ZINC_FINGER_C2H2_1"/>
    <property type="match status" value="3"/>
</dbReference>